<dbReference type="InterPro" id="IPR014802">
    <property type="entry name" value="GET2"/>
</dbReference>
<keyword evidence="3 8" id="KW-0256">Endoplasmic reticulum</keyword>
<evidence type="ECO:0000256" key="8">
    <source>
        <dbReference type="HAMAP-Rule" id="MF_03114"/>
    </source>
</evidence>
<feature type="transmembrane region" description="Helical" evidence="10">
    <location>
        <begin position="171"/>
        <end position="190"/>
    </location>
</feature>
<dbReference type="HAMAP" id="MF_03114">
    <property type="entry name" value="Get2"/>
    <property type="match status" value="1"/>
</dbReference>
<evidence type="ECO:0000256" key="10">
    <source>
        <dbReference type="SAM" id="Phobius"/>
    </source>
</evidence>
<dbReference type="STRING" id="45357.A0A2V1AR42"/>
<dbReference type="OrthoDB" id="4097053at2759"/>
<dbReference type="VEuPathDB" id="FungiDB:CXQ85_002105"/>
<sequence length="301" mass="32785">MSDVSAEEKRRLLRERRQAKMAKGNASNRLNEILSQGSSVKTNAKSVLEGEEAQATAQPSARSTGTPLHDDPEVPDITSLLQSNTPANTAEGTPDMEEVFKKIFGGAAGPNAQAGDGSDAAEGQNPFISQIMQMMSEGVGAQGEQGQTDEVSSYQAQVQQYQAYQEKRLKVHLLIVRYFVHIANFVYHYVTSTQFQSSPHLYIRGLSISVEGKSFFSYFMASEIVFISAYFALLASKGVLGANSKKHFISKAMNFGSLVLPSITQYQPLVESILVYSEGLGIFLADIALIVLLFGFVSIYG</sequence>
<evidence type="ECO:0000256" key="7">
    <source>
        <dbReference type="ARBA" id="ARBA00023136"/>
    </source>
</evidence>
<dbReference type="InterPro" id="IPR028143">
    <property type="entry name" value="Get2/sif1"/>
</dbReference>
<feature type="transmembrane region" description="Helical" evidence="10">
    <location>
        <begin position="279"/>
        <end position="300"/>
    </location>
</feature>
<gene>
    <name evidence="8" type="primary">GET2</name>
    <name evidence="11" type="ORF">CXQ85_002105</name>
</gene>
<comment type="caution">
    <text evidence="8">Lacks conserved residue(s) required for the propagation of feature annotation.</text>
</comment>
<protein>
    <recommendedName>
        <fullName evidence="8">Golgi to ER traffic protein 2</fullName>
    </recommendedName>
</protein>
<feature type="region of interest" description="Disordered" evidence="9">
    <location>
        <begin position="18"/>
        <end position="93"/>
    </location>
</feature>
<keyword evidence="6 8" id="KW-0333">Golgi apparatus</keyword>
<feature type="transmembrane region" description="Helical" evidence="10">
    <location>
        <begin position="248"/>
        <end position="267"/>
    </location>
</feature>
<feature type="compositionally biased region" description="Polar residues" evidence="9">
    <location>
        <begin position="55"/>
        <end position="66"/>
    </location>
</feature>
<dbReference type="AlphaFoldDB" id="A0A2V1AR42"/>
<dbReference type="PANTHER" id="PTHR28263">
    <property type="entry name" value="GOLGI TO ER TRAFFIC PROTEIN 2"/>
    <property type="match status" value="1"/>
</dbReference>
<accession>A0A2V1AR42</accession>
<feature type="topological domain" description="Cytoplasmic" evidence="8">
    <location>
        <begin position="1"/>
        <end position="168"/>
    </location>
</feature>
<dbReference type="Proteomes" id="UP000244309">
    <property type="component" value="Unassembled WGS sequence"/>
</dbReference>
<evidence type="ECO:0000256" key="4">
    <source>
        <dbReference type="ARBA" id="ARBA00022892"/>
    </source>
</evidence>
<dbReference type="PANTHER" id="PTHR28263:SF1">
    <property type="entry name" value="GOLGI TO ER TRAFFIC PROTEIN 2"/>
    <property type="match status" value="1"/>
</dbReference>
<evidence type="ECO:0000256" key="3">
    <source>
        <dbReference type="ARBA" id="ARBA00022824"/>
    </source>
</evidence>
<dbReference type="EMBL" id="PKFO01000003">
    <property type="protein sequence ID" value="PVH20318.1"/>
    <property type="molecule type" value="Genomic_DNA"/>
</dbReference>
<dbReference type="GO" id="GO:0005789">
    <property type="term" value="C:endoplasmic reticulum membrane"/>
    <property type="evidence" value="ECO:0007669"/>
    <property type="project" value="UniProtKB-SubCell"/>
</dbReference>
<feature type="transmembrane region" description="Helical" evidence="10">
    <location>
        <begin position="215"/>
        <end position="236"/>
    </location>
</feature>
<dbReference type="GO" id="GO:0006890">
    <property type="term" value="P:retrograde vesicle-mediated transport, Golgi to endoplasmic reticulum"/>
    <property type="evidence" value="ECO:0007669"/>
    <property type="project" value="TreeGrafter"/>
</dbReference>
<evidence type="ECO:0000256" key="9">
    <source>
        <dbReference type="SAM" id="MobiDB-lite"/>
    </source>
</evidence>
<evidence type="ECO:0000256" key="6">
    <source>
        <dbReference type="ARBA" id="ARBA00023034"/>
    </source>
</evidence>
<feature type="compositionally biased region" description="Polar residues" evidence="9">
    <location>
        <begin position="79"/>
        <end position="91"/>
    </location>
</feature>
<feature type="topological domain" description="Lumenal" evidence="8">
    <location>
        <begin position="300"/>
        <end position="301"/>
    </location>
</feature>
<keyword evidence="5 8" id="KW-1133">Transmembrane helix</keyword>
<dbReference type="GO" id="GO:0045048">
    <property type="term" value="P:protein insertion into ER membrane"/>
    <property type="evidence" value="ECO:0007669"/>
    <property type="project" value="UniProtKB-UniRule"/>
</dbReference>
<evidence type="ECO:0000313" key="11">
    <source>
        <dbReference type="EMBL" id="PVH20318.1"/>
    </source>
</evidence>
<keyword evidence="7 8" id="KW-0472">Membrane</keyword>
<keyword evidence="1 8" id="KW-0813">Transport</keyword>
<reference evidence="11 12" key="1">
    <citation type="submission" date="2017-12" db="EMBL/GenBank/DDBJ databases">
        <title>Genome Sequence of a Multidrug-Resistant Candida haemulonii Isolate from a Patient with Chronic Leg Ulcers in Israel.</title>
        <authorList>
            <person name="Chow N.A."/>
            <person name="Gade L."/>
            <person name="Batra D."/>
            <person name="Rowe L.A."/>
            <person name="Ben-Ami R."/>
            <person name="Loparev V.N."/>
            <person name="Litvintseva A.P."/>
        </authorList>
    </citation>
    <scope>NUCLEOTIDE SEQUENCE [LARGE SCALE GENOMIC DNA]</scope>
    <source>
        <strain evidence="11 12">B11899</strain>
    </source>
</reference>
<proteinExistence type="inferred from homology"/>
<evidence type="ECO:0000313" key="12">
    <source>
        <dbReference type="Proteomes" id="UP000244309"/>
    </source>
</evidence>
<comment type="caution">
    <text evidence="11">The sequence shown here is derived from an EMBL/GenBank/DDBJ whole genome shotgun (WGS) entry which is preliminary data.</text>
</comment>
<evidence type="ECO:0000256" key="2">
    <source>
        <dbReference type="ARBA" id="ARBA00022692"/>
    </source>
</evidence>
<keyword evidence="4 8" id="KW-0931">ER-Golgi transport</keyword>
<dbReference type="GO" id="GO:0043529">
    <property type="term" value="C:GET complex"/>
    <property type="evidence" value="ECO:0007669"/>
    <property type="project" value="UniProtKB-UniRule"/>
</dbReference>
<comment type="function">
    <text evidence="8">Required for the post-translational delivery of tail-anchored (TA) proteins to the endoplasmic reticulum. Together with GET1, acts as a membrane receptor for soluble GET3, which recognizes and selectively binds the transmembrane domain of TA proteins in the cytosol. The GET complex cooperates with the HDEL receptor ERD2 to mediate the ATP-dependent retrieval of resident ER proteins that contain a C-terminal H-D-E-L retention signal from the Golgi to the ER.</text>
</comment>
<comment type="subcellular location">
    <subcellularLocation>
        <location evidence="8">Endoplasmic reticulum membrane</location>
        <topology evidence="8">Multi-pass membrane protein</topology>
    </subcellularLocation>
    <subcellularLocation>
        <location evidence="8">Golgi apparatus membrane</location>
        <topology evidence="8">Multi-pass membrane protein</topology>
    </subcellularLocation>
</comment>
<evidence type="ECO:0000256" key="5">
    <source>
        <dbReference type="ARBA" id="ARBA00022989"/>
    </source>
</evidence>
<name>A0A2V1AR42_9ASCO</name>
<comment type="similarity">
    <text evidence="8">Belongs to the GET2 family.</text>
</comment>
<keyword evidence="12" id="KW-1185">Reference proteome</keyword>
<dbReference type="Pfam" id="PF08690">
    <property type="entry name" value="GET2"/>
    <property type="match status" value="1"/>
</dbReference>
<comment type="subunit">
    <text evidence="8">Component of the Golgi to ER traffic (GET) complex, which is composed of GET1, GET2 and GET3. Within the complex, GET1 and GET2 form a heterotetramer which is stabilized by phosphatidylinositol binding and which binds to the GET3 homodimer.</text>
</comment>
<dbReference type="GO" id="GO:0000139">
    <property type="term" value="C:Golgi membrane"/>
    <property type="evidence" value="ECO:0007669"/>
    <property type="project" value="UniProtKB-SubCell"/>
</dbReference>
<feature type="compositionally biased region" description="Polar residues" evidence="9">
    <location>
        <begin position="25"/>
        <end position="45"/>
    </location>
</feature>
<organism evidence="11 12">
    <name type="scientific">Candidozyma haemuli</name>
    <dbReference type="NCBI Taxonomy" id="45357"/>
    <lineage>
        <taxon>Eukaryota</taxon>
        <taxon>Fungi</taxon>
        <taxon>Dikarya</taxon>
        <taxon>Ascomycota</taxon>
        <taxon>Saccharomycotina</taxon>
        <taxon>Pichiomycetes</taxon>
        <taxon>Metschnikowiaceae</taxon>
        <taxon>Candidozyma</taxon>
    </lineage>
</organism>
<keyword evidence="2 8" id="KW-0812">Transmembrane</keyword>
<evidence type="ECO:0000256" key="1">
    <source>
        <dbReference type="ARBA" id="ARBA00022448"/>
    </source>
</evidence>